<comment type="caution">
    <text evidence="2">The sequence shown here is derived from an EMBL/GenBank/DDBJ whole genome shotgun (WGS) entry which is preliminary data.</text>
</comment>
<keyword evidence="3" id="KW-1185">Reference proteome</keyword>
<evidence type="ECO:0000313" key="2">
    <source>
        <dbReference type="EMBL" id="MBW0496338.1"/>
    </source>
</evidence>
<feature type="region of interest" description="Disordered" evidence="1">
    <location>
        <begin position="26"/>
        <end position="96"/>
    </location>
</feature>
<accession>A0A9Q3D6N0</accession>
<dbReference type="AlphaFoldDB" id="A0A9Q3D6N0"/>
<sequence>MEEITPILQHFQDVLTGKLPLNKIPKSQEDQEYYEDPLVCKNIHRRTEGSKDKRHPSKSEIIESQSKRRGRPPSKEKSTTTSRPQSIAPPHMMEVE</sequence>
<evidence type="ECO:0000256" key="1">
    <source>
        <dbReference type="SAM" id="MobiDB-lite"/>
    </source>
</evidence>
<dbReference type="Proteomes" id="UP000765509">
    <property type="component" value="Unassembled WGS sequence"/>
</dbReference>
<gene>
    <name evidence="2" type="ORF">O181_036053</name>
</gene>
<evidence type="ECO:0000313" key="3">
    <source>
        <dbReference type="Proteomes" id="UP000765509"/>
    </source>
</evidence>
<protein>
    <submittedName>
        <fullName evidence="2">Uncharacterized protein</fullName>
    </submittedName>
</protein>
<organism evidence="2 3">
    <name type="scientific">Austropuccinia psidii MF-1</name>
    <dbReference type="NCBI Taxonomy" id="1389203"/>
    <lineage>
        <taxon>Eukaryota</taxon>
        <taxon>Fungi</taxon>
        <taxon>Dikarya</taxon>
        <taxon>Basidiomycota</taxon>
        <taxon>Pucciniomycotina</taxon>
        <taxon>Pucciniomycetes</taxon>
        <taxon>Pucciniales</taxon>
        <taxon>Sphaerophragmiaceae</taxon>
        <taxon>Austropuccinia</taxon>
    </lineage>
</organism>
<proteinExistence type="predicted"/>
<feature type="compositionally biased region" description="Basic and acidic residues" evidence="1">
    <location>
        <begin position="45"/>
        <end position="61"/>
    </location>
</feature>
<name>A0A9Q3D6N0_9BASI</name>
<reference evidence="2" key="1">
    <citation type="submission" date="2021-03" db="EMBL/GenBank/DDBJ databases">
        <title>Draft genome sequence of rust myrtle Austropuccinia psidii MF-1, a brazilian biotype.</title>
        <authorList>
            <person name="Quecine M.C."/>
            <person name="Pachon D.M.R."/>
            <person name="Bonatelli M.L."/>
            <person name="Correr F.H."/>
            <person name="Franceschini L.M."/>
            <person name="Leite T.F."/>
            <person name="Margarido G.R.A."/>
            <person name="Almeida C.A."/>
            <person name="Ferrarezi J.A."/>
            <person name="Labate C.A."/>
        </authorList>
    </citation>
    <scope>NUCLEOTIDE SEQUENCE</scope>
    <source>
        <strain evidence="2">MF-1</strain>
    </source>
</reference>
<dbReference type="EMBL" id="AVOT02013566">
    <property type="protein sequence ID" value="MBW0496338.1"/>
    <property type="molecule type" value="Genomic_DNA"/>
</dbReference>